<sequence length="67" mass="7522">MLEWSTPHNRSRSETRLTTSDCSGDGLFCSTLVLSRAVANETGEYRCFYKNLPIDDGKTSVVVFVFI</sequence>
<organism evidence="3 4">
    <name type="scientific">Danionella cerebrum</name>
    <dbReference type="NCBI Taxonomy" id="2873325"/>
    <lineage>
        <taxon>Eukaryota</taxon>
        <taxon>Metazoa</taxon>
        <taxon>Chordata</taxon>
        <taxon>Craniata</taxon>
        <taxon>Vertebrata</taxon>
        <taxon>Euteleostomi</taxon>
        <taxon>Actinopterygii</taxon>
        <taxon>Neopterygii</taxon>
        <taxon>Teleostei</taxon>
        <taxon>Ostariophysi</taxon>
        <taxon>Cypriniformes</taxon>
        <taxon>Danionidae</taxon>
        <taxon>Danioninae</taxon>
        <taxon>Danionella</taxon>
    </lineage>
</organism>
<dbReference type="InterPro" id="IPR055238">
    <property type="entry name" value="VEGFR1-3_N_Ig-like"/>
</dbReference>
<evidence type="ECO:0000313" key="3">
    <source>
        <dbReference type="EMBL" id="TRZ02992.1"/>
    </source>
</evidence>
<dbReference type="AlphaFoldDB" id="A0A553RLD6"/>
<dbReference type="Proteomes" id="UP000316079">
    <property type="component" value="Unassembled WGS sequence"/>
</dbReference>
<dbReference type="STRING" id="623744.A0A553RLD6"/>
<evidence type="ECO:0000259" key="2">
    <source>
        <dbReference type="Pfam" id="PF22854"/>
    </source>
</evidence>
<gene>
    <name evidence="3" type="ORF">DNTS_030915</name>
</gene>
<keyword evidence="4" id="KW-1185">Reference proteome</keyword>
<evidence type="ECO:0000256" key="1">
    <source>
        <dbReference type="SAM" id="MobiDB-lite"/>
    </source>
</evidence>
<dbReference type="OrthoDB" id="9873386at2759"/>
<dbReference type="Gene3D" id="2.60.40.10">
    <property type="entry name" value="Immunoglobulins"/>
    <property type="match status" value="1"/>
</dbReference>
<feature type="domain" description="VEGFR1-3 N-terminal Ig-like" evidence="2">
    <location>
        <begin position="2"/>
        <end position="66"/>
    </location>
</feature>
<dbReference type="InterPro" id="IPR013783">
    <property type="entry name" value="Ig-like_fold"/>
</dbReference>
<protein>
    <recommendedName>
        <fullName evidence="2">VEGFR1-3 N-terminal Ig-like domain-containing protein</fullName>
    </recommendedName>
</protein>
<proteinExistence type="predicted"/>
<comment type="caution">
    <text evidence="3">The sequence shown here is derived from an EMBL/GenBank/DDBJ whole genome shotgun (WGS) entry which is preliminary data.</text>
</comment>
<name>A0A553RLD6_9TELE</name>
<evidence type="ECO:0000313" key="4">
    <source>
        <dbReference type="Proteomes" id="UP000316079"/>
    </source>
</evidence>
<accession>A0A553RLD6</accession>
<reference evidence="3 4" key="1">
    <citation type="journal article" date="2019" name="Sci. Data">
        <title>Hybrid genome assembly and annotation of Danionella translucida.</title>
        <authorList>
            <person name="Kadobianskyi M."/>
            <person name="Schulze L."/>
            <person name="Schuelke M."/>
            <person name="Judkewitz B."/>
        </authorList>
    </citation>
    <scope>NUCLEOTIDE SEQUENCE [LARGE SCALE GENOMIC DNA]</scope>
    <source>
        <strain evidence="3 4">Bolton</strain>
    </source>
</reference>
<dbReference type="EMBL" id="SRMA01016981">
    <property type="protein sequence ID" value="TRZ02992.1"/>
    <property type="molecule type" value="Genomic_DNA"/>
</dbReference>
<feature type="non-terminal residue" evidence="3">
    <location>
        <position position="67"/>
    </location>
</feature>
<feature type="region of interest" description="Disordered" evidence="1">
    <location>
        <begin position="1"/>
        <end position="20"/>
    </location>
</feature>
<dbReference type="Pfam" id="PF22854">
    <property type="entry name" value="VEGFR1-3_N_Ig-like"/>
    <property type="match status" value="1"/>
</dbReference>